<dbReference type="PROSITE" id="PS50927">
    <property type="entry name" value="BULB_LECTIN"/>
    <property type="match status" value="1"/>
</dbReference>
<keyword evidence="4" id="KW-0472">Membrane</keyword>
<feature type="chain" id="PRO_5044832453" description="Bulb-type lectin domain-containing protein" evidence="5">
    <location>
        <begin position="21"/>
        <end position="519"/>
    </location>
</feature>
<gene>
    <name evidence="7" type="ORF">Fmac_002188</name>
</gene>
<protein>
    <recommendedName>
        <fullName evidence="6">Bulb-type lectin domain-containing protein</fullName>
    </recommendedName>
</protein>
<dbReference type="InterPro" id="IPR051343">
    <property type="entry name" value="G-type_lectin_kinases/EP1-like"/>
</dbReference>
<reference evidence="7 8" key="1">
    <citation type="submission" date="2024-08" db="EMBL/GenBank/DDBJ databases">
        <title>Insights into the chromosomal genome structure of Flemingia macrophylla.</title>
        <authorList>
            <person name="Ding Y."/>
            <person name="Zhao Y."/>
            <person name="Bi W."/>
            <person name="Wu M."/>
            <person name="Zhao G."/>
            <person name="Gong Y."/>
            <person name="Li W."/>
            <person name="Zhang P."/>
        </authorList>
    </citation>
    <scope>NUCLEOTIDE SEQUENCE [LARGE SCALE GENOMIC DNA]</scope>
    <source>
        <strain evidence="7">DYQJB</strain>
        <tissue evidence="7">Leaf</tissue>
    </source>
</reference>
<dbReference type="InterPro" id="IPR036426">
    <property type="entry name" value="Bulb-type_lectin_dom_sf"/>
</dbReference>
<evidence type="ECO:0000313" key="8">
    <source>
        <dbReference type="Proteomes" id="UP001603857"/>
    </source>
</evidence>
<keyword evidence="4" id="KW-1133">Transmembrane helix</keyword>
<evidence type="ECO:0000256" key="1">
    <source>
        <dbReference type="ARBA" id="ARBA00022729"/>
    </source>
</evidence>
<evidence type="ECO:0000256" key="5">
    <source>
        <dbReference type="SAM" id="SignalP"/>
    </source>
</evidence>
<feature type="domain" description="Bulb-type lectin" evidence="6">
    <location>
        <begin position="23"/>
        <end position="146"/>
    </location>
</feature>
<name>A0ABD1NK01_9FABA</name>
<dbReference type="EMBL" id="JBGMDY010000001">
    <property type="protein sequence ID" value="KAL2348188.1"/>
    <property type="molecule type" value="Genomic_DNA"/>
</dbReference>
<accession>A0ABD1NK01</accession>
<dbReference type="Proteomes" id="UP001603857">
    <property type="component" value="Unassembled WGS sequence"/>
</dbReference>
<sequence length="519" mass="57844">MATLLLLIPTLIYLHHLSLAFANVSLNSSLSTDDKHAWRSPSGEFAFGFRLLNNDTNHKLYMLAIWYDKIPNQTVVWSAKADNTLATAPTGSRLQITSQGLSLKNSTGDSIWTSTLDVIVSQGAMLDTGNFVLLNGNSEYVWQSFQNPTDTLLPNQSLNVDEKVYLNSRLTDTNYSSGRFQLYFQDGNVLLSPLAWPSQLHYNSYNVIDASGAASSFVFDISGDIYVETTNGTRIRPQGSTWGNLTLDPKGYYYRATLDVSGVFTQYSHPRNTSTGSQQGWTIMRYLPGNICSAIYNDYGSGSCGYNSYCSMQSQRPICNCPYGYSMIDPSNEFGGCQPNFTLACGQDVQTPPQELYEMRVARDFNFPLGDYEKIQPFTQDECQQSCLHDCMCAMAILGDKTCWKKRLPLGNGRAEKVNDLHFVFIKTRLSRDLYLAPNREPPPAPDSKKDDREKPILLGSLIGSLVVNSILLATVVFFILFKKKSERVVPGAASLLETNLHCFSYEALKRPPGVLVKN</sequence>
<comment type="caution">
    <text evidence="7">The sequence shown here is derived from an EMBL/GenBank/DDBJ whole genome shotgun (WGS) entry which is preliminary data.</text>
</comment>
<keyword evidence="8" id="KW-1185">Reference proteome</keyword>
<keyword evidence="3" id="KW-0325">Glycoprotein</keyword>
<feature type="transmembrane region" description="Helical" evidence="4">
    <location>
        <begin position="457"/>
        <end position="482"/>
    </location>
</feature>
<dbReference type="SUPFAM" id="SSF51110">
    <property type="entry name" value="alpha-D-mannose-specific plant lectins"/>
    <property type="match status" value="1"/>
</dbReference>
<feature type="signal peptide" evidence="5">
    <location>
        <begin position="1"/>
        <end position="20"/>
    </location>
</feature>
<dbReference type="PANTHER" id="PTHR47976:SF56">
    <property type="entry name" value="RECEPTOR-LIKE SERINE_THREONINE-PROTEIN KINASE"/>
    <property type="match status" value="1"/>
</dbReference>
<organism evidence="7 8">
    <name type="scientific">Flemingia macrophylla</name>
    <dbReference type="NCBI Taxonomy" id="520843"/>
    <lineage>
        <taxon>Eukaryota</taxon>
        <taxon>Viridiplantae</taxon>
        <taxon>Streptophyta</taxon>
        <taxon>Embryophyta</taxon>
        <taxon>Tracheophyta</taxon>
        <taxon>Spermatophyta</taxon>
        <taxon>Magnoliopsida</taxon>
        <taxon>eudicotyledons</taxon>
        <taxon>Gunneridae</taxon>
        <taxon>Pentapetalae</taxon>
        <taxon>rosids</taxon>
        <taxon>fabids</taxon>
        <taxon>Fabales</taxon>
        <taxon>Fabaceae</taxon>
        <taxon>Papilionoideae</taxon>
        <taxon>50 kb inversion clade</taxon>
        <taxon>NPAAA clade</taxon>
        <taxon>indigoferoid/millettioid clade</taxon>
        <taxon>Phaseoleae</taxon>
        <taxon>Flemingia</taxon>
    </lineage>
</organism>
<dbReference type="InterPro" id="IPR001480">
    <property type="entry name" value="Bulb-type_lectin_dom"/>
</dbReference>
<dbReference type="Gene3D" id="2.90.10.10">
    <property type="entry name" value="Bulb-type lectin domain"/>
    <property type="match status" value="2"/>
</dbReference>
<evidence type="ECO:0000256" key="3">
    <source>
        <dbReference type="ARBA" id="ARBA00023180"/>
    </source>
</evidence>
<dbReference type="PANTHER" id="PTHR47976">
    <property type="entry name" value="G-TYPE LECTIN S-RECEPTOR-LIKE SERINE/THREONINE-PROTEIN KINASE SD2-5"/>
    <property type="match status" value="1"/>
</dbReference>
<keyword evidence="2" id="KW-1015">Disulfide bond</keyword>
<evidence type="ECO:0000313" key="7">
    <source>
        <dbReference type="EMBL" id="KAL2348188.1"/>
    </source>
</evidence>
<dbReference type="Pfam" id="PF01453">
    <property type="entry name" value="B_lectin"/>
    <property type="match status" value="1"/>
</dbReference>
<evidence type="ECO:0000256" key="4">
    <source>
        <dbReference type="SAM" id="Phobius"/>
    </source>
</evidence>
<evidence type="ECO:0000256" key="2">
    <source>
        <dbReference type="ARBA" id="ARBA00023157"/>
    </source>
</evidence>
<dbReference type="AlphaFoldDB" id="A0ABD1NK01"/>
<keyword evidence="4" id="KW-0812">Transmembrane</keyword>
<dbReference type="SMART" id="SM00108">
    <property type="entry name" value="B_lectin"/>
    <property type="match status" value="1"/>
</dbReference>
<dbReference type="FunFam" id="2.90.10.10:FF:000013">
    <property type="entry name" value="G-type lectin S-receptor-like serine/threonine-protein kinase LECRK1"/>
    <property type="match status" value="1"/>
</dbReference>
<evidence type="ECO:0000259" key="6">
    <source>
        <dbReference type="PROSITE" id="PS50927"/>
    </source>
</evidence>
<proteinExistence type="predicted"/>
<keyword evidence="1 5" id="KW-0732">Signal</keyword>